<organism evidence="2 3">
    <name type="scientific">Actinotalea fermentans</name>
    <dbReference type="NCBI Taxonomy" id="43671"/>
    <lineage>
        <taxon>Bacteria</taxon>
        <taxon>Bacillati</taxon>
        <taxon>Actinomycetota</taxon>
        <taxon>Actinomycetes</taxon>
        <taxon>Micrococcales</taxon>
        <taxon>Cellulomonadaceae</taxon>
        <taxon>Actinotalea</taxon>
    </lineage>
</organism>
<dbReference type="AlphaFoldDB" id="A0A511YZ97"/>
<evidence type="ECO:0000313" key="3">
    <source>
        <dbReference type="Proteomes" id="UP000321484"/>
    </source>
</evidence>
<dbReference type="RefSeq" id="WP_146819636.1">
    <property type="nucleotide sequence ID" value="NZ_BJYK01000007.1"/>
</dbReference>
<feature type="region of interest" description="Disordered" evidence="1">
    <location>
        <begin position="1"/>
        <end position="25"/>
    </location>
</feature>
<keyword evidence="3" id="KW-1185">Reference proteome</keyword>
<proteinExistence type="predicted"/>
<evidence type="ECO:0000256" key="1">
    <source>
        <dbReference type="SAM" id="MobiDB-lite"/>
    </source>
</evidence>
<evidence type="ECO:0000313" key="2">
    <source>
        <dbReference type="EMBL" id="GEN80456.1"/>
    </source>
</evidence>
<feature type="region of interest" description="Disordered" evidence="1">
    <location>
        <begin position="203"/>
        <end position="233"/>
    </location>
</feature>
<protein>
    <recommendedName>
        <fullName evidence="4">NERD domain-containing protein</fullName>
    </recommendedName>
</protein>
<dbReference type="Proteomes" id="UP000321484">
    <property type="component" value="Unassembled WGS sequence"/>
</dbReference>
<dbReference type="OrthoDB" id="4246706at2"/>
<sequence length="307" mass="31773">MSITHHAGAPSTLGSVEPATEGHGRRLAPEQLAAVDAEQRAHLSFAQSPDAPEGEHLVRRSIELLAPYGWHHLRMVTWQQATPGTVAHLVVGPGGVVVVDERIWTGAVSVEAGVLRHGGYRCEREVDALGDAVAALSAILPPQYRTSVSGVLCVTPRDMPAQRLDGIHLVGRLHLGGLLAGLEERLSPVEVQDAARALTLAFDGPAPAPAPTPGPLPAVPSQRPSPEAMHLPAESPAPAAYFARSQGATADAAPPAAPPTTPWRAVAGRVAVAVLVGVLTFQNSQAITTAVSEWLGGDTTSVVAAEG</sequence>
<name>A0A511YZ97_9CELL</name>
<accession>A0A511YZ97</accession>
<comment type="caution">
    <text evidence="2">The sequence shown here is derived from an EMBL/GenBank/DDBJ whole genome shotgun (WGS) entry which is preliminary data.</text>
</comment>
<dbReference type="EMBL" id="BJYK01000007">
    <property type="protein sequence ID" value="GEN80456.1"/>
    <property type="molecule type" value="Genomic_DNA"/>
</dbReference>
<evidence type="ECO:0008006" key="4">
    <source>
        <dbReference type="Google" id="ProtNLM"/>
    </source>
</evidence>
<feature type="compositionally biased region" description="Pro residues" evidence="1">
    <location>
        <begin position="206"/>
        <end position="218"/>
    </location>
</feature>
<reference evidence="2 3" key="1">
    <citation type="submission" date="2019-07" db="EMBL/GenBank/DDBJ databases">
        <title>Whole genome shotgun sequence of Actinotalea fermentans NBRC 105374.</title>
        <authorList>
            <person name="Hosoyama A."/>
            <person name="Uohara A."/>
            <person name="Ohji S."/>
            <person name="Ichikawa N."/>
        </authorList>
    </citation>
    <scope>NUCLEOTIDE SEQUENCE [LARGE SCALE GENOMIC DNA]</scope>
    <source>
        <strain evidence="2 3">NBRC 105374</strain>
    </source>
</reference>
<gene>
    <name evidence="2" type="ORF">AFE02nite_21900</name>
</gene>